<proteinExistence type="predicted"/>
<dbReference type="PANTHER" id="PTHR30124:SF0">
    <property type="entry name" value="MEMBRANE-BOUND LYTIC MUREIN TRANSGLYCOSYLASE A"/>
    <property type="match status" value="1"/>
</dbReference>
<feature type="signal peptide" evidence="6">
    <location>
        <begin position="1"/>
        <end position="23"/>
    </location>
</feature>
<dbReference type="PROSITE" id="PS51257">
    <property type="entry name" value="PROKAR_LIPOPROTEIN"/>
    <property type="match status" value="1"/>
</dbReference>
<evidence type="ECO:0000256" key="2">
    <source>
        <dbReference type="ARBA" id="ARBA00012587"/>
    </source>
</evidence>
<protein>
    <recommendedName>
        <fullName evidence="2">peptidoglycan lytic exotransglycosylase</fullName>
        <ecNumber evidence="2">4.2.2.n1</ecNumber>
    </recommendedName>
    <alternativeName>
        <fullName evidence="5">Murein hydrolase A</fullName>
    </alternativeName>
</protein>
<comment type="caution">
    <text evidence="8">The sequence shown here is derived from an EMBL/GenBank/DDBJ whole genome shotgun (WGS) entry which is preliminary data.</text>
</comment>
<evidence type="ECO:0000313" key="9">
    <source>
        <dbReference type="Proteomes" id="UP001161391"/>
    </source>
</evidence>
<evidence type="ECO:0000256" key="4">
    <source>
        <dbReference type="ARBA" id="ARBA00023316"/>
    </source>
</evidence>
<dbReference type="EC" id="4.2.2.n1" evidence="2"/>
<dbReference type="SMART" id="SM00925">
    <property type="entry name" value="MltA"/>
    <property type="match status" value="1"/>
</dbReference>
<keyword evidence="9" id="KW-1185">Reference proteome</keyword>
<feature type="chain" id="PRO_5045355468" description="peptidoglycan lytic exotransglycosylase" evidence="6">
    <location>
        <begin position="24"/>
        <end position="413"/>
    </location>
</feature>
<dbReference type="EMBL" id="BSNK01000002">
    <property type="protein sequence ID" value="GLQ24434.1"/>
    <property type="molecule type" value="Genomic_DNA"/>
</dbReference>
<sequence>MFRFRSARAALSLCVALTLSACATTKGPIELDPDGIVIAEPVPIAPPAPPIPAPPPAPSEPPPEPIVEAPIVETPDAFSSLSGWAEADLEPALAAFERSCESMLQADPDAPLNANLPHYGSYGDWAEACEAVPHATNARPFFESLFTPVVLSTEESDEGLLTGYYEPEVDVQIEPDAIFSEPILAVPKSKKVQRLPRAKLGPKSSRVIAYGRPIDVFFLQIQGSGRLRYADGRVLRAAYAGNNGRPYRSIGRVLIQRGDLSRDQSAKRNIEAWMADVGPEKTRDLMNENPRYIFFSEQAIAPGEGPRGGMQVPLTAMGSIAVDSRSHPYGTLAWLETRLPQAPRDYIGEQTGLLVVAQDTGSAITGALRGDLFFGAGADAGALAGVMKHPVRWTILVPKSLIPTPSLKPDSIS</sequence>
<evidence type="ECO:0000259" key="7">
    <source>
        <dbReference type="SMART" id="SM00925"/>
    </source>
</evidence>
<dbReference type="Pfam" id="PF03562">
    <property type="entry name" value="MltA"/>
    <property type="match status" value="1"/>
</dbReference>
<evidence type="ECO:0000313" key="8">
    <source>
        <dbReference type="EMBL" id="GLQ24434.1"/>
    </source>
</evidence>
<reference evidence="8" key="2">
    <citation type="submission" date="2023-01" db="EMBL/GenBank/DDBJ databases">
        <title>Draft genome sequence of Algimonas ampicilliniresistens strain NBRC 108219.</title>
        <authorList>
            <person name="Sun Q."/>
            <person name="Mori K."/>
        </authorList>
    </citation>
    <scope>NUCLEOTIDE SEQUENCE</scope>
    <source>
        <strain evidence="8">NBRC 108219</strain>
    </source>
</reference>
<evidence type="ECO:0000256" key="1">
    <source>
        <dbReference type="ARBA" id="ARBA00001420"/>
    </source>
</evidence>
<accession>A0ABQ5VCL3</accession>
<dbReference type="PIRSF" id="PIRSF019422">
    <property type="entry name" value="MltA"/>
    <property type="match status" value="1"/>
</dbReference>
<dbReference type="Pfam" id="PF06725">
    <property type="entry name" value="3D"/>
    <property type="match status" value="1"/>
</dbReference>
<dbReference type="InterPro" id="IPR026044">
    <property type="entry name" value="MltA"/>
</dbReference>
<name>A0ABQ5VCL3_9PROT</name>
<keyword evidence="6" id="KW-0732">Signal</keyword>
<dbReference type="Gene3D" id="2.40.40.10">
    <property type="entry name" value="RlpA-like domain"/>
    <property type="match status" value="2"/>
</dbReference>
<dbReference type="InterPro" id="IPR005300">
    <property type="entry name" value="MltA_B"/>
</dbReference>
<feature type="domain" description="Lytic transglycosylase MltA" evidence="7">
    <location>
        <begin position="168"/>
        <end position="296"/>
    </location>
</feature>
<keyword evidence="3" id="KW-0456">Lyase</keyword>
<dbReference type="CDD" id="cd14668">
    <property type="entry name" value="mlta_B"/>
    <property type="match status" value="1"/>
</dbReference>
<dbReference type="InterPro" id="IPR010611">
    <property type="entry name" value="3D_dom"/>
</dbReference>
<evidence type="ECO:0000256" key="5">
    <source>
        <dbReference type="ARBA" id="ARBA00030918"/>
    </source>
</evidence>
<dbReference type="Proteomes" id="UP001161391">
    <property type="component" value="Unassembled WGS sequence"/>
</dbReference>
<dbReference type="InterPro" id="IPR036908">
    <property type="entry name" value="RlpA-like_sf"/>
</dbReference>
<dbReference type="PANTHER" id="PTHR30124">
    <property type="entry name" value="MEMBRANE-BOUND LYTIC MUREIN TRANSGLYCOSYLASE A"/>
    <property type="match status" value="1"/>
</dbReference>
<dbReference type="Gene3D" id="2.40.240.50">
    <property type="entry name" value="Barwin-like endoglucanases"/>
    <property type="match status" value="1"/>
</dbReference>
<evidence type="ECO:0000256" key="6">
    <source>
        <dbReference type="SAM" id="SignalP"/>
    </source>
</evidence>
<evidence type="ECO:0000256" key="3">
    <source>
        <dbReference type="ARBA" id="ARBA00023239"/>
    </source>
</evidence>
<organism evidence="8 9">
    <name type="scientific">Algimonas ampicilliniresistens</name>
    <dbReference type="NCBI Taxonomy" id="1298735"/>
    <lineage>
        <taxon>Bacteria</taxon>
        <taxon>Pseudomonadati</taxon>
        <taxon>Pseudomonadota</taxon>
        <taxon>Alphaproteobacteria</taxon>
        <taxon>Maricaulales</taxon>
        <taxon>Robiginitomaculaceae</taxon>
        <taxon>Algimonas</taxon>
    </lineage>
</organism>
<reference evidence="8" key="1">
    <citation type="journal article" date="2014" name="Int. J. Syst. Evol. Microbiol.">
        <title>Complete genome of a new Firmicutes species belonging to the dominant human colonic microbiota ('Ruminococcus bicirculans') reveals two chromosomes and a selective capacity to utilize plant glucans.</title>
        <authorList>
            <consortium name="NISC Comparative Sequencing Program"/>
            <person name="Wegmann U."/>
            <person name="Louis P."/>
            <person name="Goesmann A."/>
            <person name="Henrissat B."/>
            <person name="Duncan S.H."/>
            <person name="Flint H.J."/>
        </authorList>
    </citation>
    <scope>NUCLEOTIDE SEQUENCE</scope>
    <source>
        <strain evidence="8">NBRC 108219</strain>
    </source>
</reference>
<dbReference type="CDD" id="cd14485">
    <property type="entry name" value="mltA_like_LT_A"/>
    <property type="match status" value="1"/>
</dbReference>
<gene>
    <name evidence="8" type="ORF">GCM10007853_23080</name>
</gene>
<dbReference type="SUPFAM" id="SSF50685">
    <property type="entry name" value="Barwin-like endoglucanases"/>
    <property type="match status" value="1"/>
</dbReference>
<keyword evidence="4" id="KW-0961">Cell wall biogenesis/degradation</keyword>
<dbReference type="RefSeq" id="WP_284390827.1">
    <property type="nucleotide sequence ID" value="NZ_BSNK01000002.1"/>
</dbReference>
<comment type="catalytic activity">
    <reaction evidence="1">
        <text>Exolytic cleavage of the (1-&gt;4)-beta-glycosidic linkage between N-acetylmuramic acid (MurNAc) and N-acetylglucosamine (GlcNAc) residues in peptidoglycan, from either the reducing or the non-reducing ends of the peptidoglycan chains, with concomitant formation of a 1,6-anhydrobond in the MurNAc residue.</text>
        <dbReference type="EC" id="4.2.2.n1"/>
    </reaction>
</comment>